<feature type="transmembrane region" description="Helical" evidence="14">
    <location>
        <begin position="41"/>
        <end position="61"/>
    </location>
</feature>
<dbReference type="PANTHER" id="PTHR34220">
    <property type="entry name" value="SENSOR HISTIDINE KINASE YPDA"/>
    <property type="match status" value="1"/>
</dbReference>
<dbReference type="SMART" id="SM00304">
    <property type="entry name" value="HAMP"/>
    <property type="match status" value="1"/>
</dbReference>
<comment type="catalytic activity">
    <reaction evidence="1">
        <text>ATP + protein L-histidine = ADP + protein N-phospho-L-histidine.</text>
        <dbReference type="EC" id="2.7.13.3"/>
    </reaction>
</comment>
<dbReference type="Pfam" id="PF00672">
    <property type="entry name" value="HAMP"/>
    <property type="match status" value="1"/>
</dbReference>
<dbReference type="AlphaFoldDB" id="A0A4R5K737"/>
<dbReference type="InterPro" id="IPR033479">
    <property type="entry name" value="dCache_1"/>
</dbReference>
<evidence type="ECO:0000313" key="17">
    <source>
        <dbReference type="EMBL" id="TDF90528.1"/>
    </source>
</evidence>
<dbReference type="EC" id="2.7.13.3" evidence="3"/>
<dbReference type="PROSITE" id="PS50109">
    <property type="entry name" value="HIS_KIN"/>
    <property type="match status" value="1"/>
</dbReference>
<dbReference type="OrthoDB" id="9776552at2"/>
<dbReference type="Gene3D" id="3.30.565.10">
    <property type="entry name" value="Histidine kinase-like ATPase, C-terminal domain"/>
    <property type="match status" value="1"/>
</dbReference>
<protein>
    <recommendedName>
        <fullName evidence="3">histidine kinase</fullName>
        <ecNumber evidence="3">2.7.13.3</ecNumber>
    </recommendedName>
</protein>
<dbReference type="Pfam" id="PF06580">
    <property type="entry name" value="His_kinase"/>
    <property type="match status" value="1"/>
</dbReference>
<evidence type="ECO:0000256" key="2">
    <source>
        <dbReference type="ARBA" id="ARBA00004651"/>
    </source>
</evidence>
<feature type="domain" description="HAMP" evidence="16">
    <location>
        <begin position="343"/>
        <end position="395"/>
    </location>
</feature>
<comment type="caution">
    <text evidence="17">The sequence shown here is derived from an EMBL/GenBank/DDBJ whole genome shotgun (WGS) entry which is preliminary data.</text>
</comment>
<reference evidence="17 18" key="1">
    <citation type="submission" date="2019-03" db="EMBL/GenBank/DDBJ databases">
        <title>This is whole genome sequence of Paenibacillus sp MS74 strain.</title>
        <authorList>
            <person name="Trinh H.N."/>
        </authorList>
    </citation>
    <scope>NUCLEOTIDE SEQUENCE [LARGE SCALE GENOMIC DNA]</scope>
    <source>
        <strain evidence="17 18">MS74</strain>
    </source>
</reference>
<evidence type="ECO:0000256" key="14">
    <source>
        <dbReference type="SAM" id="Phobius"/>
    </source>
</evidence>
<keyword evidence="13 14" id="KW-0472">Membrane</keyword>
<feature type="transmembrane region" description="Helical" evidence="14">
    <location>
        <begin position="322"/>
        <end position="344"/>
    </location>
</feature>
<dbReference type="EMBL" id="SMRT01000033">
    <property type="protein sequence ID" value="TDF90528.1"/>
    <property type="molecule type" value="Genomic_DNA"/>
</dbReference>
<keyword evidence="8" id="KW-0547">Nucleotide-binding</keyword>
<keyword evidence="9 17" id="KW-0418">Kinase</keyword>
<evidence type="ECO:0000259" key="15">
    <source>
        <dbReference type="PROSITE" id="PS50109"/>
    </source>
</evidence>
<proteinExistence type="predicted"/>
<sequence length="613" mass="69932">MIEGTFAITGLLRAGTEGWQMEGIRRRWNTSLGFISLRTKLITAFTVCILLPVIGLGVYVYKSFEQEMSSQIAKVTSDRLQQVNRNIERRLMELTNASRAIVLDGQLRAMLQHPPQTDKDKLQLSHFMDKKYLEVSTAVISDPIYLTLYDTRGNYYTNWNSFVTTRDDLAKAPWFKKTLDKNGFMVWTLQHDSYVNPSGEKLMTVSMLIKADNLIDNLGVLVISQPVQPYLELLNPEHDETLSPGFIIDQNGTVLGDTTGRFQDVYQAVKPEIERNGDTFNTRIGGKMSVVSSYLIPMTGWRVVQIVPYSEMFKTIINNRNIAVVIMIVCLTLFAGLIVLLTSMMTKPLRELRKAMKMVENGSLDVVFRAETRDEIGFLGKSFNSMLADLRGRIENEIVLEKRKEQAKLEALQAQITPHFLYNTMNTIKWMSIMSGNKQITEMLKALGHLLNTSIHRGQEEISLREELENVSYFLTIQKYRFGDTVQVEYDIDEQSLEALVPKLSLQPLVENVYQHGLFMENGGQMCIRSRRHGACLYLTVEDTGRGLTEERIDEIMRQMKRDRSGPSIGLANVNRRIKLMYGEPCGITIERAEDEGLTRVTIMLPFVEGDRE</sequence>
<evidence type="ECO:0000256" key="3">
    <source>
        <dbReference type="ARBA" id="ARBA00012438"/>
    </source>
</evidence>
<organism evidence="17 18">
    <name type="scientific">Paenibacillus piri</name>
    <dbReference type="NCBI Taxonomy" id="2547395"/>
    <lineage>
        <taxon>Bacteria</taxon>
        <taxon>Bacillati</taxon>
        <taxon>Bacillota</taxon>
        <taxon>Bacilli</taxon>
        <taxon>Bacillales</taxon>
        <taxon>Paenibacillaceae</taxon>
        <taxon>Paenibacillus</taxon>
    </lineage>
</organism>
<keyword evidence="12" id="KW-0902">Two-component regulatory system</keyword>
<keyword evidence="11 14" id="KW-1133">Transmembrane helix</keyword>
<evidence type="ECO:0000256" key="12">
    <source>
        <dbReference type="ARBA" id="ARBA00023012"/>
    </source>
</evidence>
<comment type="subcellular location">
    <subcellularLocation>
        <location evidence="2">Cell membrane</location>
        <topology evidence="2">Multi-pass membrane protein</topology>
    </subcellularLocation>
</comment>
<evidence type="ECO:0000256" key="9">
    <source>
        <dbReference type="ARBA" id="ARBA00022777"/>
    </source>
</evidence>
<dbReference type="SUPFAM" id="SSF158472">
    <property type="entry name" value="HAMP domain-like"/>
    <property type="match status" value="1"/>
</dbReference>
<keyword evidence="10" id="KW-0067">ATP-binding</keyword>
<dbReference type="InterPro" id="IPR005467">
    <property type="entry name" value="His_kinase_dom"/>
</dbReference>
<dbReference type="InterPro" id="IPR003660">
    <property type="entry name" value="HAMP_dom"/>
</dbReference>
<keyword evidence="6" id="KW-0808">Transferase</keyword>
<evidence type="ECO:0000256" key="7">
    <source>
        <dbReference type="ARBA" id="ARBA00022692"/>
    </source>
</evidence>
<dbReference type="Gene3D" id="1.10.8.500">
    <property type="entry name" value="HAMP domain in histidine kinase"/>
    <property type="match status" value="1"/>
</dbReference>
<dbReference type="Gene3D" id="3.30.450.20">
    <property type="entry name" value="PAS domain"/>
    <property type="match status" value="1"/>
</dbReference>
<evidence type="ECO:0000256" key="8">
    <source>
        <dbReference type="ARBA" id="ARBA00022741"/>
    </source>
</evidence>
<dbReference type="GO" id="GO:0005886">
    <property type="term" value="C:plasma membrane"/>
    <property type="evidence" value="ECO:0007669"/>
    <property type="project" value="UniProtKB-SubCell"/>
</dbReference>
<dbReference type="GO" id="GO:0000155">
    <property type="term" value="F:phosphorelay sensor kinase activity"/>
    <property type="evidence" value="ECO:0007669"/>
    <property type="project" value="InterPro"/>
</dbReference>
<dbReference type="InterPro" id="IPR010559">
    <property type="entry name" value="Sig_transdc_His_kin_internal"/>
</dbReference>
<accession>A0A4R5K737</accession>
<evidence type="ECO:0000256" key="1">
    <source>
        <dbReference type="ARBA" id="ARBA00000085"/>
    </source>
</evidence>
<dbReference type="SMART" id="SM00387">
    <property type="entry name" value="HATPase_c"/>
    <property type="match status" value="1"/>
</dbReference>
<dbReference type="CDD" id="cd06225">
    <property type="entry name" value="HAMP"/>
    <property type="match status" value="1"/>
</dbReference>
<dbReference type="PANTHER" id="PTHR34220:SF7">
    <property type="entry name" value="SENSOR HISTIDINE KINASE YPDA"/>
    <property type="match status" value="1"/>
</dbReference>
<evidence type="ECO:0000256" key="5">
    <source>
        <dbReference type="ARBA" id="ARBA00022553"/>
    </source>
</evidence>
<gene>
    <name evidence="17" type="ORF">E1757_34035</name>
</gene>
<dbReference type="InterPro" id="IPR003594">
    <property type="entry name" value="HATPase_dom"/>
</dbReference>
<evidence type="ECO:0000259" key="16">
    <source>
        <dbReference type="PROSITE" id="PS50885"/>
    </source>
</evidence>
<dbReference type="InterPro" id="IPR050640">
    <property type="entry name" value="Bact_2-comp_sensor_kinase"/>
</dbReference>
<dbReference type="GO" id="GO:0005524">
    <property type="term" value="F:ATP binding"/>
    <property type="evidence" value="ECO:0007669"/>
    <property type="project" value="UniProtKB-KW"/>
</dbReference>
<evidence type="ECO:0000256" key="13">
    <source>
        <dbReference type="ARBA" id="ARBA00023136"/>
    </source>
</evidence>
<keyword evidence="4" id="KW-1003">Cell membrane</keyword>
<keyword evidence="7 14" id="KW-0812">Transmembrane</keyword>
<keyword evidence="5" id="KW-0597">Phosphoprotein</keyword>
<evidence type="ECO:0000256" key="10">
    <source>
        <dbReference type="ARBA" id="ARBA00022840"/>
    </source>
</evidence>
<feature type="domain" description="Histidine kinase" evidence="15">
    <location>
        <begin position="438"/>
        <end position="609"/>
    </location>
</feature>
<keyword evidence="18" id="KW-1185">Reference proteome</keyword>
<evidence type="ECO:0000256" key="6">
    <source>
        <dbReference type="ARBA" id="ARBA00022679"/>
    </source>
</evidence>
<dbReference type="Pfam" id="PF02743">
    <property type="entry name" value="dCache_1"/>
    <property type="match status" value="1"/>
</dbReference>
<dbReference type="InterPro" id="IPR036890">
    <property type="entry name" value="HATPase_C_sf"/>
</dbReference>
<evidence type="ECO:0000256" key="11">
    <source>
        <dbReference type="ARBA" id="ARBA00022989"/>
    </source>
</evidence>
<dbReference type="Pfam" id="PF02518">
    <property type="entry name" value="HATPase_c"/>
    <property type="match status" value="1"/>
</dbReference>
<evidence type="ECO:0000256" key="4">
    <source>
        <dbReference type="ARBA" id="ARBA00022475"/>
    </source>
</evidence>
<evidence type="ECO:0000313" key="18">
    <source>
        <dbReference type="Proteomes" id="UP000295636"/>
    </source>
</evidence>
<name>A0A4R5K737_9BACL</name>
<dbReference type="Proteomes" id="UP000295636">
    <property type="component" value="Unassembled WGS sequence"/>
</dbReference>
<dbReference type="PROSITE" id="PS50885">
    <property type="entry name" value="HAMP"/>
    <property type="match status" value="1"/>
</dbReference>
<dbReference type="SUPFAM" id="SSF55874">
    <property type="entry name" value="ATPase domain of HSP90 chaperone/DNA topoisomerase II/histidine kinase"/>
    <property type="match status" value="1"/>
</dbReference>